<dbReference type="SUPFAM" id="SSF54427">
    <property type="entry name" value="NTF2-like"/>
    <property type="match status" value="1"/>
</dbReference>
<dbReference type="Proteomes" id="UP001279660">
    <property type="component" value="Unassembled WGS sequence"/>
</dbReference>
<dbReference type="InterPro" id="IPR039437">
    <property type="entry name" value="FrzH/put_lumazine-bd"/>
</dbReference>
<evidence type="ECO:0000313" key="1">
    <source>
        <dbReference type="EMBL" id="MDX5985324.1"/>
    </source>
</evidence>
<comment type="caution">
    <text evidence="1">The sequence shown here is derived from an EMBL/GenBank/DDBJ whole genome shotgun (WGS) entry which is preliminary data.</text>
</comment>
<dbReference type="EMBL" id="JAWXXV010000001">
    <property type="protein sequence ID" value="MDX5985324.1"/>
    <property type="molecule type" value="Genomic_DNA"/>
</dbReference>
<sequence length="162" mass="17403">MPLIFALALAAQMSPMTTPVQPLPKGTGLPPPATEEAQVMAPVTVLLNGIAARDAVAIGEALRPDASATIATEQAGASTITHKTRAELLARFTPGPERFQERLGDPAIEIDGDIAMVWGPYTFLIDGKVHHCGYDHFDLVRENGRWKIQNLTWSSRTTGCEG</sequence>
<dbReference type="Gene3D" id="3.10.450.50">
    <property type="match status" value="1"/>
</dbReference>
<dbReference type="Pfam" id="PF12893">
    <property type="entry name" value="Lumazine_bd_2"/>
    <property type="match status" value="1"/>
</dbReference>
<keyword evidence="2" id="KW-1185">Reference proteome</keyword>
<evidence type="ECO:0000313" key="2">
    <source>
        <dbReference type="Proteomes" id="UP001279660"/>
    </source>
</evidence>
<organism evidence="1 2">
    <name type="scientific">Sphingomonas echinoides</name>
    <dbReference type="NCBI Taxonomy" id="59803"/>
    <lineage>
        <taxon>Bacteria</taxon>
        <taxon>Pseudomonadati</taxon>
        <taxon>Pseudomonadota</taxon>
        <taxon>Alphaproteobacteria</taxon>
        <taxon>Sphingomonadales</taxon>
        <taxon>Sphingomonadaceae</taxon>
        <taxon>Sphingomonas</taxon>
    </lineage>
</organism>
<accession>A0ABU4PMX5</accession>
<dbReference type="RefSeq" id="WP_010408378.1">
    <property type="nucleotide sequence ID" value="NZ_JAWXXV010000001.1"/>
</dbReference>
<gene>
    <name evidence="1" type="ORF">SIL82_13785</name>
</gene>
<name>A0ABU4PMX5_9SPHN</name>
<proteinExistence type="predicted"/>
<dbReference type="InterPro" id="IPR032710">
    <property type="entry name" value="NTF2-like_dom_sf"/>
</dbReference>
<protein>
    <submittedName>
        <fullName evidence="1">DUF4440 domain-containing protein</fullName>
    </submittedName>
</protein>
<reference evidence="1 2" key="1">
    <citation type="submission" date="2023-11" db="EMBL/GenBank/DDBJ databases">
        <title>MicrobeMod: A computational toolkit for identifying prokaryotic methylation and restriction-modification with nanopore sequencing.</title>
        <authorList>
            <person name="Crits-Christoph A."/>
            <person name="Kang S.C."/>
            <person name="Lee H."/>
            <person name="Ostrov N."/>
        </authorList>
    </citation>
    <scope>NUCLEOTIDE SEQUENCE [LARGE SCALE GENOMIC DNA]</scope>
    <source>
        <strain evidence="1 2">ATCC 14820</strain>
    </source>
</reference>